<gene>
    <name evidence="1" type="ORF">ACFSUS_01820</name>
</gene>
<organism evidence="1 2">
    <name type="scientific">Spirosoma soli</name>
    <dbReference type="NCBI Taxonomy" id="1770529"/>
    <lineage>
        <taxon>Bacteria</taxon>
        <taxon>Pseudomonadati</taxon>
        <taxon>Bacteroidota</taxon>
        <taxon>Cytophagia</taxon>
        <taxon>Cytophagales</taxon>
        <taxon>Cytophagaceae</taxon>
        <taxon>Spirosoma</taxon>
    </lineage>
</organism>
<comment type="caution">
    <text evidence="1">The sequence shown here is derived from an EMBL/GenBank/DDBJ whole genome shotgun (WGS) entry which is preliminary data.</text>
</comment>
<accession>A0ABW5LZ79</accession>
<proteinExistence type="predicted"/>
<dbReference type="RefSeq" id="WP_381518252.1">
    <property type="nucleotide sequence ID" value="NZ_JBHULN010000001.1"/>
</dbReference>
<dbReference type="EMBL" id="JBHULN010000001">
    <property type="protein sequence ID" value="MFD2569351.1"/>
    <property type="molecule type" value="Genomic_DNA"/>
</dbReference>
<keyword evidence="2" id="KW-1185">Reference proteome</keyword>
<evidence type="ECO:0000313" key="1">
    <source>
        <dbReference type="EMBL" id="MFD2569351.1"/>
    </source>
</evidence>
<sequence>MKTKLVLIGIGVIAHGTICAQTPQVIRVKGGTEGVKAIPLSERYRYDQFREGKVLYQNGTAAAAQLNYNVLLGEMQFISPNGDTLTLMDDPIVRLIGINGPTSQQDLFMYDPAKGYMEIVADNNGLRLGVKQGLKTVKNEKRGGYDQSSGASAITNYQYNATGNTSIAKLDTKGDLLLIKDKTYFIIDQNNRSYPVNKASVLKVFSKHREQVTAYLENEAIDFRQENDLKKLLKFCSELL</sequence>
<evidence type="ECO:0008006" key="3">
    <source>
        <dbReference type="Google" id="ProtNLM"/>
    </source>
</evidence>
<protein>
    <recommendedName>
        <fullName evidence="3">WG repeat-containing protein</fullName>
    </recommendedName>
</protein>
<reference evidence="2" key="1">
    <citation type="journal article" date="2019" name="Int. J. Syst. Evol. Microbiol.">
        <title>The Global Catalogue of Microorganisms (GCM) 10K type strain sequencing project: providing services to taxonomists for standard genome sequencing and annotation.</title>
        <authorList>
            <consortium name="The Broad Institute Genomics Platform"/>
            <consortium name="The Broad Institute Genome Sequencing Center for Infectious Disease"/>
            <person name="Wu L."/>
            <person name="Ma J."/>
        </authorList>
    </citation>
    <scope>NUCLEOTIDE SEQUENCE [LARGE SCALE GENOMIC DNA]</scope>
    <source>
        <strain evidence="2">KCTC 42805</strain>
    </source>
</reference>
<evidence type="ECO:0000313" key="2">
    <source>
        <dbReference type="Proteomes" id="UP001597469"/>
    </source>
</evidence>
<name>A0ABW5LZ79_9BACT</name>
<dbReference type="Proteomes" id="UP001597469">
    <property type="component" value="Unassembled WGS sequence"/>
</dbReference>